<dbReference type="GO" id="GO:0016788">
    <property type="term" value="F:hydrolase activity, acting on ester bonds"/>
    <property type="evidence" value="ECO:0007669"/>
    <property type="project" value="InterPro"/>
</dbReference>
<dbReference type="AlphaFoldDB" id="A0A9D2WMZ3"/>
<dbReference type="Gene3D" id="3.30.70.1890">
    <property type="match status" value="1"/>
</dbReference>
<protein>
    <submittedName>
        <fullName evidence="3">CRISPR associated protein Cas6</fullName>
    </submittedName>
</protein>
<dbReference type="InterPro" id="IPR049435">
    <property type="entry name" value="Cas_Cas6_C"/>
</dbReference>
<dbReference type="PANTHER" id="PTHR36984:SF3">
    <property type="entry name" value="CRISPR-ASSOCIATED ENDORIBONUCLEASE CAS6"/>
    <property type="match status" value="1"/>
</dbReference>
<accession>A0A9D2WMZ3</accession>
<dbReference type="PANTHER" id="PTHR36984">
    <property type="entry name" value="CRISPR-ASSOCIATED ENDORIBONUCLEASE CAS6 1"/>
    <property type="match status" value="1"/>
</dbReference>
<dbReference type="EMBL" id="LSRS01000011">
    <property type="protein sequence ID" value="KAF1083736.1"/>
    <property type="molecule type" value="Genomic_DNA"/>
</dbReference>
<evidence type="ECO:0000259" key="2">
    <source>
        <dbReference type="Pfam" id="PF01881"/>
    </source>
</evidence>
<organism evidence="3 4">
    <name type="scientific">Sporotomaculum syntrophicum</name>
    <dbReference type="NCBI Taxonomy" id="182264"/>
    <lineage>
        <taxon>Bacteria</taxon>
        <taxon>Bacillati</taxon>
        <taxon>Bacillota</taxon>
        <taxon>Clostridia</taxon>
        <taxon>Eubacteriales</taxon>
        <taxon>Desulfallaceae</taxon>
        <taxon>Sporotomaculum</taxon>
    </lineage>
</organism>
<name>A0A9D2WMZ3_9FIRM</name>
<keyword evidence="4" id="KW-1185">Reference proteome</keyword>
<proteinExistence type="predicted"/>
<dbReference type="GO" id="GO:0051607">
    <property type="term" value="P:defense response to virus"/>
    <property type="evidence" value="ECO:0007669"/>
    <property type="project" value="UniProtKB-KW"/>
</dbReference>
<feature type="domain" description="CRISPR associated protein Cas6 C-terminal" evidence="2">
    <location>
        <begin position="112"/>
        <end position="239"/>
    </location>
</feature>
<dbReference type="OrthoDB" id="45555at2"/>
<dbReference type="NCBIfam" id="TIGR01877">
    <property type="entry name" value="cas_cas6"/>
    <property type="match status" value="1"/>
</dbReference>
<dbReference type="Proteomes" id="UP000798488">
    <property type="component" value="Unassembled WGS sequence"/>
</dbReference>
<reference evidence="3" key="1">
    <citation type="submission" date="2016-02" db="EMBL/GenBank/DDBJ databases">
        <title>Draft Genome Sequence of Sporotomaculum syntrophicum Strain FB, a Syntrophic Benzoate Degrader.</title>
        <authorList>
            <person name="Nobu M.K."/>
            <person name="Narihiro T."/>
            <person name="Qiu Y.-L."/>
            <person name="Ohashi A."/>
            <person name="Liu W.-T."/>
            <person name="Yuji S."/>
        </authorList>
    </citation>
    <scope>NUCLEOTIDE SEQUENCE</scope>
    <source>
        <strain evidence="3">FB</strain>
    </source>
</reference>
<keyword evidence="1" id="KW-0051">Antiviral defense</keyword>
<evidence type="ECO:0000313" key="4">
    <source>
        <dbReference type="Proteomes" id="UP000798488"/>
    </source>
</evidence>
<comment type="caution">
    <text evidence="3">The sequence shown here is derived from an EMBL/GenBank/DDBJ whole genome shotgun (WGS) entry which is preliminary data.</text>
</comment>
<sequence>MKVSVNFKTDKLPVAYRLGMLSIIKECLKNGAPEIYELYFTSHIPKPYTFSVYLQNYKFQETDISLTGFQLNITSPDYQFMIPFLNGLQKINRFQYKHYHFQRELIRFAGDQEIRSNRILVQTLSPILVEDEQHKPLSPHDPAYNQQFQIITERISQSLRGKALRSPVTIRPVSVKKTVIKEQNDSYLRAREEKRVSGDYLFFTAYSGRFILEGDPVDLQWLVDSGCGLRSGQGFGHIQLESEVNP</sequence>
<evidence type="ECO:0000256" key="1">
    <source>
        <dbReference type="ARBA" id="ARBA00023118"/>
    </source>
</evidence>
<dbReference type="RefSeq" id="WP_161823340.1">
    <property type="nucleotide sequence ID" value="NZ_LSRS01000011.1"/>
</dbReference>
<dbReference type="CDD" id="cd21140">
    <property type="entry name" value="Cas6_I-like"/>
    <property type="match status" value="1"/>
</dbReference>
<evidence type="ECO:0000313" key="3">
    <source>
        <dbReference type="EMBL" id="KAF1083736.1"/>
    </source>
</evidence>
<dbReference type="Pfam" id="PF01881">
    <property type="entry name" value="Cas_Cas6_C"/>
    <property type="match status" value="1"/>
</dbReference>
<dbReference type="Gene3D" id="3.30.70.1900">
    <property type="match status" value="1"/>
</dbReference>
<dbReference type="InterPro" id="IPR045747">
    <property type="entry name" value="CRISPR-assoc_prot_Cas6_N_sf"/>
</dbReference>
<gene>
    <name evidence="3" type="ORF">SPSYN_03085</name>
</gene>
<dbReference type="InterPro" id="IPR010156">
    <property type="entry name" value="CRISPR-assoc_prot_Cas6"/>
</dbReference>